<keyword evidence="2" id="KW-0813">Transport</keyword>
<protein>
    <recommendedName>
        <fullName evidence="5">Solute-binding protein family 5 domain-containing protein</fullName>
    </recommendedName>
</protein>
<comment type="caution">
    <text evidence="6">The sequence shown here is derived from an EMBL/GenBank/DDBJ whole genome shotgun (WGS) entry which is preliminary data.</text>
</comment>
<dbReference type="PIRSF" id="PIRSF002741">
    <property type="entry name" value="MppA"/>
    <property type="match status" value="1"/>
</dbReference>
<dbReference type="GO" id="GO:0043190">
    <property type="term" value="C:ATP-binding cassette (ABC) transporter complex"/>
    <property type="evidence" value="ECO:0007669"/>
    <property type="project" value="InterPro"/>
</dbReference>
<gene>
    <name evidence="6" type="ORF">ENP34_05960</name>
</gene>
<feature type="region of interest" description="Disordered" evidence="4">
    <location>
        <begin position="56"/>
        <end position="87"/>
    </location>
</feature>
<evidence type="ECO:0000313" key="6">
    <source>
        <dbReference type="EMBL" id="HEG90969.1"/>
    </source>
</evidence>
<dbReference type="Pfam" id="PF00496">
    <property type="entry name" value="SBP_bac_5"/>
    <property type="match status" value="1"/>
</dbReference>
<evidence type="ECO:0000259" key="5">
    <source>
        <dbReference type="Pfam" id="PF00496"/>
    </source>
</evidence>
<dbReference type="Gene3D" id="3.90.76.10">
    <property type="entry name" value="Dipeptide-binding Protein, Domain 1"/>
    <property type="match status" value="1"/>
</dbReference>
<reference evidence="6" key="1">
    <citation type="journal article" date="2020" name="mSystems">
        <title>Genome- and Community-Level Interaction Insights into Carbon Utilization and Element Cycling Functions of Hydrothermarchaeota in Hydrothermal Sediment.</title>
        <authorList>
            <person name="Zhou Z."/>
            <person name="Liu Y."/>
            <person name="Xu W."/>
            <person name="Pan J."/>
            <person name="Luo Z.H."/>
            <person name="Li M."/>
        </authorList>
    </citation>
    <scope>NUCLEOTIDE SEQUENCE [LARGE SCALE GENOMIC DNA]</scope>
    <source>
        <strain evidence="6">SpSt-210</strain>
    </source>
</reference>
<evidence type="ECO:0000256" key="1">
    <source>
        <dbReference type="ARBA" id="ARBA00005695"/>
    </source>
</evidence>
<dbReference type="GO" id="GO:0030288">
    <property type="term" value="C:outer membrane-bounded periplasmic space"/>
    <property type="evidence" value="ECO:0007669"/>
    <property type="project" value="UniProtKB-ARBA"/>
</dbReference>
<comment type="similarity">
    <text evidence="1">Belongs to the bacterial solute-binding protein 5 family.</text>
</comment>
<dbReference type="Gene3D" id="3.10.105.10">
    <property type="entry name" value="Dipeptide-binding Protein, Domain 3"/>
    <property type="match status" value="1"/>
</dbReference>
<organism evidence="6">
    <name type="scientific">Thermorudis peleae</name>
    <dbReference type="NCBI Taxonomy" id="1382356"/>
    <lineage>
        <taxon>Bacteria</taxon>
        <taxon>Pseudomonadati</taxon>
        <taxon>Thermomicrobiota</taxon>
        <taxon>Thermomicrobia</taxon>
        <taxon>Thermomicrobia incertae sedis</taxon>
        <taxon>Thermorudis</taxon>
    </lineage>
</organism>
<dbReference type="PANTHER" id="PTHR30290">
    <property type="entry name" value="PERIPLASMIC BINDING COMPONENT OF ABC TRANSPORTER"/>
    <property type="match status" value="1"/>
</dbReference>
<dbReference type="PANTHER" id="PTHR30290:SF9">
    <property type="entry name" value="OLIGOPEPTIDE-BINDING PROTEIN APPA"/>
    <property type="match status" value="1"/>
</dbReference>
<dbReference type="SUPFAM" id="SSF53850">
    <property type="entry name" value="Periplasmic binding protein-like II"/>
    <property type="match status" value="1"/>
</dbReference>
<keyword evidence="3" id="KW-0732">Signal</keyword>
<evidence type="ECO:0000256" key="4">
    <source>
        <dbReference type="SAM" id="MobiDB-lite"/>
    </source>
</evidence>
<dbReference type="GO" id="GO:1904680">
    <property type="term" value="F:peptide transmembrane transporter activity"/>
    <property type="evidence" value="ECO:0007669"/>
    <property type="project" value="TreeGrafter"/>
</dbReference>
<evidence type="ECO:0000256" key="3">
    <source>
        <dbReference type="ARBA" id="ARBA00022729"/>
    </source>
</evidence>
<dbReference type="InterPro" id="IPR030678">
    <property type="entry name" value="Peptide/Ni-bd"/>
</dbReference>
<feature type="domain" description="Solute-binding protein family 5" evidence="5">
    <location>
        <begin position="135"/>
        <end position="495"/>
    </location>
</feature>
<proteinExistence type="inferred from homology"/>
<sequence length="572" mass="64246">MPVNPNDLYDENFARWQYFYRKGLISRRTLIQAALVWAGAASLGSVLAACRQEPAATPAPAQPGAAASPTPATGAAPSPTAAPSPATQEGGLIRLAFDSDLPTMDPHMHLLRTGIITFYHTHDNLGVRDLQSLRVVPWLAESWEIIEPTKWELKLRQDVKFHNGEPFTAETVKWNWERVINPEQKSPQIGNHAAIAGVEVIDEYTVHVITKAPYPIFTERLQNFQMIPHKLAQEKGDAYLAENAIGSGPYRFVEWKRGQEIVLTRNDDYWNPDVKPAFKDFIIRIIPGVPTQLAELLAGNVEIIRVVPFDQMKTVDASGVAVTKTQRILRTSFIGLDCKGRTGPNPYQDVRVRHAANHAVDIEGYIATLQPGGDRAPAALNPMHFGFDPSIEPHEYDPDKARALLKEAGYESGFEARWLRGPSSMPNQDQVDQAIQRDLEAVGIRAKFETVSDTNVHVSMVTEGKAGPMWNWNWGSYSVFDADGLYWDMFHPSTIYNYWENQEFAKLIEEARGTLDQDLRKELYSKAQRIVRDEAPVIFQWGFHAVWGVSNKVDWTPAVDEIDRIFLAKPKA</sequence>
<dbReference type="AlphaFoldDB" id="A0A831X033"/>
<dbReference type="GO" id="GO:0015833">
    <property type="term" value="P:peptide transport"/>
    <property type="evidence" value="ECO:0007669"/>
    <property type="project" value="TreeGrafter"/>
</dbReference>
<dbReference type="InterPro" id="IPR039424">
    <property type="entry name" value="SBP_5"/>
</dbReference>
<dbReference type="EMBL" id="DSIY01000146">
    <property type="protein sequence ID" value="HEG90969.1"/>
    <property type="molecule type" value="Genomic_DNA"/>
</dbReference>
<name>A0A831X033_9BACT</name>
<dbReference type="InterPro" id="IPR000914">
    <property type="entry name" value="SBP_5_dom"/>
</dbReference>
<evidence type="ECO:0000256" key="2">
    <source>
        <dbReference type="ARBA" id="ARBA00022448"/>
    </source>
</evidence>
<accession>A0A831X033</accession>
<dbReference type="Gene3D" id="3.40.190.10">
    <property type="entry name" value="Periplasmic binding protein-like II"/>
    <property type="match status" value="1"/>
</dbReference>